<keyword evidence="2" id="KW-1185">Reference proteome</keyword>
<gene>
    <name evidence="1" type="ORF">L21SP2_0849</name>
</gene>
<dbReference type="AlphaFoldDB" id="V5WFD5"/>
<organism evidence="1 2">
    <name type="scientific">Salinispira pacifica</name>
    <dbReference type="NCBI Taxonomy" id="1307761"/>
    <lineage>
        <taxon>Bacteria</taxon>
        <taxon>Pseudomonadati</taxon>
        <taxon>Spirochaetota</taxon>
        <taxon>Spirochaetia</taxon>
        <taxon>Spirochaetales</taxon>
        <taxon>Spirochaetaceae</taxon>
        <taxon>Salinispira</taxon>
    </lineage>
</organism>
<dbReference type="Proteomes" id="UP000018680">
    <property type="component" value="Chromosome"/>
</dbReference>
<dbReference type="RefSeq" id="WP_024267200.1">
    <property type="nucleotide sequence ID" value="NC_023035.1"/>
</dbReference>
<proteinExistence type="predicted"/>
<evidence type="ECO:0000313" key="2">
    <source>
        <dbReference type="Proteomes" id="UP000018680"/>
    </source>
</evidence>
<dbReference type="HOGENOM" id="CLU_2755532_0_0_12"/>
<dbReference type="KEGG" id="slr:L21SP2_0849"/>
<dbReference type="PATRIC" id="fig|1307761.3.peg.850"/>
<dbReference type="OrthoDB" id="9933145at2"/>
<reference evidence="1 2" key="1">
    <citation type="journal article" date="2015" name="Stand. Genomic Sci.">
        <title>Complete genome sequence and description of Salinispira pacifica gen. nov., sp. nov., a novel spirochaete isolated form a hypersaline microbial mat.</title>
        <authorList>
            <person name="Ben Hania W."/>
            <person name="Joseph M."/>
            <person name="Schumann P."/>
            <person name="Bunk B."/>
            <person name="Fiebig A."/>
            <person name="Sproer C."/>
            <person name="Klenk H.P."/>
            <person name="Fardeau M.L."/>
            <person name="Spring S."/>
        </authorList>
    </citation>
    <scope>NUCLEOTIDE SEQUENCE [LARGE SCALE GENOMIC DNA]</scope>
    <source>
        <strain evidence="1 2">L21-RPul-D2</strain>
    </source>
</reference>
<accession>V5WFD5</accession>
<dbReference type="EMBL" id="CP006939">
    <property type="protein sequence ID" value="AHC14269.1"/>
    <property type="molecule type" value="Genomic_DNA"/>
</dbReference>
<name>V5WFD5_9SPIO</name>
<protein>
    <submittedName>
        <fullName evidence="1">Uncharacterized protein</fullName>
    </submittedName>
</protein>
<dbReference type="STRING" id="1307761.L21SP2_0849"/>
<sequence>MSKVEKFYAEEADFLLRENMNRLKGLIDLLCLGAMDDMSEEEKEEFLQKIQSNMNSFFDTLEDSILKRKK</sequence>
<evidence type="ECO:0000313" key="1">
    <source>
        <dbReference type="EMBL" id="AHC14269.1"/>
    </source>
</evidence>